<evidence type="ECO:0000313" key="1">
    <source>
        <dbReference type="EMBL" id="KAB1206079.1"/>
    </source>
</evidence>
<dbReference type="EMBL" id="RXIC02000025">
    <property type="protein sequence ID" value="KAB1206079.1"/>
    <property type="molecule type" value="Genomic_DNA"/>
</dbReference>
<name>A0A6A1V0A6_9ROSI</name>
<proteinExistence type="predicted"/>
<reference evidence="1 2" key="1">
    <citation type="journal article" date="2019" name="Plant Biotechnol. J.">
        <title>The red bayberry genome and genetic basis of sex determination.</title>
        <authorList>
            <person name="Jia H.M."/>
            <person name="Jia H.J."/>
            <person name="Cai Q.L."/>
            <person name="Wang Y."/>
            <person name="Zhao H.B."/>
            <person name="Yang W.F."/>
            <person name="Wang G.Y."/>
            <person name="Li Y.H."/>
            <person name="Zhan D.L."/>
            <person name="Shen Y.T."/>
            <person name="Niu Q.F."/>
            <person name="Chang L."/>
            <person name="Qiu J."/>
            <person name="Zhao L."/>
            <person name="Xie H.B."/>
            <person name="Fu W.Y."/>
            <person name="Jin J."/>
            <person name="Li X.W."/>
            <person name="Jiao Y."/>
            <person name="Zhou C.C."/>
            <person name="Tu T."/>
            <person name="Chai C.Y."/>
            <person name="Gao J.L."/>
            <person name="Fan L.J."/>
            <person name="van de Weg E."/>
            <person name="Wang J.Y."/>
            <person name="Gao Z.S."/>
        </authorList>
    </citation>
    <scope>NUCLEOTIDE SEQUENCE [LARGE SCALE GENOMIC DNA]</scope>
    <source>
        <tissue evidence="1">Leaves</tissue>
    </source>
</reference>
<organism evidence="1 2">
    <name type="scientific">Morella rubra</name>
    <name type="common">Chinese bayberry</name>
    <dbReference type="NCBI Taxonomy" id="262757"/>
    <lineage>
        <taxon>Eukaryota</taxon>
        <taxon>Viridiplantae</taxon>
        <taxon>Streptophyta</taxon>
        <taxon>Embryophyta</taxon>
        <taxon>Tracheophyta</taxon>
        <taxon>Spermatophyta</taxon>
        <taxon>Magnoliopsida</taxon>
        <taxon>eudicotyledons</taxon>
        <taxon>Gunneridae</taxon>
        <taxon>Pentapetalae</taxon>
        <taxon>rosids</taxon>
        <taxon>fabids</taxon>
        <taxon>Fagales</taxon>
        <taxon>Myricaceae</taxon>
        <taxon>Morella</taxon>
    </lineage>
</organism>
<evidence type="ECO:0000313" key="2">
    <source>
        <dbReference type="Proteomes" id="UP000516437"/>
    </source>
</evidence>
<comment type="caution">
    <text evidence="1">The sequence shown here is derived from an EMBL/GenBank/DDBJ whole genome shotgun (WGS) entry which is preliminary data.</text>
</comment>
<protein>
    <submittedName>
        <fullName evidence="1">Uncharacterized protein</fullName>
    </submittedName>
</protein>
<accession>A0A6A1V0A6</accession>
<gene>
    <name evidence="1" type="ORF">CJ030_MR7G009308</name>
</gene>
<keyword evidence="2" id="KW-1185">Reference proteome</keyword>
<dbReference type="AlphaFoldDB" id="A0A6A1V0A6"/>
<dbReference type="Proteomes" id="UP000516437">
    <property type="component" value="Chromosome 7"/>
</dbReference>
<sequence length="74" mass="8392">MHSSGSMSFASSVEVHFCNCGLQASMKTSLTKKNLGRRFFGVQDMEVYNPWMTEKKKHLESPRMADQKKHSVAP</sequence>